<gene>
    <name evidence="3" type="ORF">B0X71_16220</name>
</gene>
<keyword evidence="1" id="KW-0560">Oxidoreductase</keyword>
<dbReference type="PANTHER" id="PTHR43364:SF4">
    <property type="entry name" value="NAD(P)-LINKED OXIDOREDUCTASE SUPERFAMILY PROTEIN"/>
    <property type="match status" value="1"/>
</dbReference>
<evidence type="ECO:0000313" key="3">
    <source>
        <dbReference type="EMBL" id="AQQ54495.1"/>
    </source>
</evidence>
<dbReference type="Pfam" id="PF00248">
    <property type="entry name" value="Aldo_ket_red"/>
    <property type="match status" value="1"/>
</dbReference>
<feature type="domain" description="NADP-dependent oxidoreductase" evidence="2">
    <location>
        <begin position="18"/>
        <end position="308"/>
    </location>
</feature>
<evidence type="ECO:0000313" key="4">
    <source>
        <dbReference type="Proteomes" id="UP000188184"/>
    </source>
</evidence>
<dbReference type="FunFam" id="3.20.20.100:FF:000004">
    <property type="entry name" value="Oxidoreductase, aldo/keto reductase"/>
    <property type="match status" value="1"/>
</dbReference>
<dbReference type="Proteomes" id="UP000188184">
    <property type="component" value="Chromosome"/>
</dbReference>
<dbReference type="AlphaFoldDB" id="A0A1Q2L1Z9"/>
<dbReference type="SUPFAM" id="SSF51430">
    <property type="entry name" value="NAD(P)-linked oxidoreductase"/>
    <property type="match status" value="1"/>
</dbReference>
<dbReference type="PANTHER" id="PTHR43364">
    <property type="entry name" value="NADH-SPECIFIC METHYLGLYOXAL REDUCTASE-RELATED"/>
    <property type="match status" value="1"/>
</dbReference>
<proteinExistence type="predicted"/>
<organism evidence="3 4">
    <name type="scientific">Planococcus lenghuensis</name>
    <dbReference type="NCBI Taxonomy" id="2213202"/>
    <lineage>
        <taxon>Bacteria</taxon>
        <taxon>Bacillati</taxon>
        <taxon>Bacillota</taxon>
        <taxon>Bacilli</taxon>
        <taxon>Bacillales</taxon>
        <taxon>Caryophanaceae</taxon>
        <taxon>Planococcus</taxon>
    </lineage>
</organism>
<name>A0A1Q2L1Z9_9BACL</name>
<dbReference type="EMBL" id="CP019640">
    <property type="protein sequence ID" value="AQQ54495.1"/>
    <property type="molecule type" value="Genomic_DNA"/>
</dbReference>
<dbReference type="InterPro" id="IPR036812">
    <property type="entry name" value="NAD(P)_OxRdtase_dom_sf"/>
</dbReference>
<dbReference type="InterPro" id="IPR050523">
    <property type="entry name" value="AKR_Detox_Biosynth"/>
</dbReference>
<dbReference type="Gene3D" id="3.20.20.100">
    <property type="entry name" value="NADP-dependent oxidoreductase domain"/>
    <property type="match status" value="1"/>
</dbReference>
<evidence type="ECO:0000259" key="2">
    <source>
        <dbReference type="Pfam" id="PF00248"/>
    </source>
</evidence>
<reference evidence="3 4" key="1">
    <citation type="submission" date="2017-02" db="EMBL/GenBank/DDBJ databases">
        <title>The complete genomic sequence of a novel cold adapted crude oil-degrading bacterium Planococcus qaidamina Y42.</title>
        <authorList>
            <person name="Yang R."/>
        </authorList>
    </citation>
    <scope>NUCLEOTIDE SEQUENCE [LARGE SCALE GENOMIC DNA]</scope>
    <source>
        <strain evidence="3 4">Y42</strain>
    </source>
</reference>
<dbReference type="GO" id="GO:0016491">
    <property type="term" value="F:oxidoreductase activity"/>
    <property type="evidence" value="ECO:0007669"/>
    <property type="project" value="UniProtKB-KW"/>
</dbReference>
<accession>A0A1Q2L1Z9</accession>
<sequence length="319" mass="35683">MRMKYSNLGRTGLQVSNLSLGTMAFGRWIDEEASADILDAALEAGVNVVDTANFYGKGQDEVVKCGTGESEEIIGRALKGRRHSVVLATKVGLPMGQGVNDRGLSRFHIMREAEQSLRRLQTDYIDLYQVHRFDERTPLDETLTALTELVKQGKVRYIGCSNFAAWQMAKSNGISDMLKLEHFVSSQSQYNLLSRELEREILPFCQSENMGLLVYSPMARGMLSGKYTSAGDLPEGSRAALGEELIRQYFTDENFEQVAIYRQLAEEHSVNLSQFSLGWVLNQPGVTSAIIGASKPHHITDAVKVSDWLWPDDLQEQIR</sequence>
<dbReference type="KEGG" id="pmar:B0X71_16220"/>
<protein>
    <submittedName>
        <fullName evidence="3">Aldo/keto reductase</fullName>
    </submittedName>
</protein>
<dbReference type="GO" id="GO:0005829">
    <property type="term" value="C:cytosol"/>
    <property type="evidence" value="ECO:0007669"/>
    <property type="project" value="UniProtKB-ARBA"/>
</dbReference>
<dbReference type="InterPro" id="IPR023210">
    <property type="entry name" value="NADP_OxRdtase_dom"/>
</dbReference>
<keyword evidence="4" id="KW-1185">Reference proteome</keyword>
<evidence type="ECO:0000256" key="1">
    <source>
        <dbReference type="ARBA" id="ARBA00023002"/>
    </source>
</evidence>